<sequence length="184" mass="19862">MPISPDSQAESAREKARAGLSQRLDALSATNMGDTRRAWPFLSGYERFEQVVVLVVGALVSALILLALLHLAATVVALVVQSLAGASDFAMFQAVFGMVMTVLIALEFNHSIMGVLNRKRGIVQVRTVVLIALLALTRKFIVLDSAQTEAFKVLALGAAVLALGVVYWLLREQDRRDAAEERGG</sequence>
<feature type="transmembrane region" description="Helical" evidence="6">
    <location>
        <begin position="90"/>
        <end position="109"/>
    </location>
</feature>
<evidence type="ECO:0000256" key="6">
    <source>
        <dbReference type="SAM" id="Phobius"/>
    </source>
</evidence>
<keyword evidence="3 6" id="KW-0812">Transmembrane</keyword>
<comment type="subcellular location">
    <subcellularLocation>
        <location evidence="1">Cell membrane</location>
        <topology evidence="1">Multi-pass membrane protein</topology>
    </subcellularLocation>
</comment>
<dbReference type="EMBL" id="JACIJE010000014">
    <property type="protein sequence ID" value="MBB5691559.1"/>
    <property type="molecule type" value="Genomic_DNA"/>
</dbReference>
<dbReference type="InterPro" id="IPR036259">
    <property type="entry name" value="MFS_trans_sf"/>
</dbReference>
<keyword evidence="2" id="KW-1003">Cell membrane</keyword>
<keyword evidence="8" id="KW-1185">Reference proteome</keyword>
<evidence type="ECO:0000256" key="4">
    <source>
        <dbReference type="ARBA" id="ARBA00022989"/>
    </source>
</evidence>
<evidence type="ECO:0000256" key="1">
    <source>
        <dbReference type="ARBA" id="ARBA00004651"/>
    </source>
</evidence>
<dbReference type="AlphaFoldDB" id="A0A840XY69"/>
<dbReference type="RefSeq" id="WP_408902427.1">
    <property type="nucleotide sequence ID" value="NZ_JAAEDJ010000234.1"/>
</dbReference>
<evidence type="ECO:0000313" key="8">
    <source>
        <dbReference type="Proteomes" id="UP000562254"/>
    </source>
</evidence>
<keyword evidence="4 6" id="KW-1133">Transmembrane helix</keyword>
<evidence type="ECO:0000256" key="3">
    <source>
        <dbReference type="ARBA" id="ARBA00022692"/>
    </source>
</evidence>
<name>A0A840XY69_9PROT</name>
<feature type="transmembrane region" description="Helical" evidence="6">
    <location>
        <begin position="51"/>
        <end position="84"/>
    </location>
</feature>
<gene>
    <name evidence="7" type="ORF">FHS88_003716</name>
</gene>
<dbReference type="InterPro" id="IPR020948">
    <property type="entry name" value="P_starv_induced_PsiE-like"/>
</dbReference>
<dbReference type="Pfam" id="PF06146">
    <property type="entry name" value="PsiE"/>
    <property type="match status" value="1"/>
</dbReference>
<dbReference type="Proteomes" id="UP000562254">
    <property type="component" value="Unassembled WGS sequence"/>
</dbReference>
<reference evidence="7 8" key="1">
    <citation type="submission" date="2020-08" db="EMBL/GenBank/DDBJ databases">
        <title>Genomic Encyclopedia of Type Strains, Phase IV (KMG-IV): sequencing the most valuable type-strain genomes for metagenomic binning, comparative biology and taxonomic classification.</title>
        <authorList>
            <person name="Goeker M."/>
        </authorList>
    </citation>
    <scope>NUCLEOTIDE SEQUENCE [LARGE SCALE GENOMIC DNA]</scope>
    <source>
        <strain evidence="7 8">DSM 25895</strain>
    </source>
</reference>
<feature type="transmembrane region" description="Helical" evidence="6">
    <location>
        <begin position="121"/>
        <end position="141"/>
    </location>
</feature>
<keyword evidence="5 6" id="KW-0472">Membrane</keyword>
<evidence type="ECO:0000313" key="7">
    <source>
        <dbReference type="EMBL" id="MBB5691559.1"/>
    </source>
</evidence>
<accession>A0A840XY69</accession>
<evidence type="ECO:0000256" key="5">
    <source>
        <dbReference type="ARBA" id="ARBA00023136"/>
    </source>
</evidence>
<protein>
    <submittedName>
        <fullName evidence="7">Uncharacterized membrane protein (DUF373 family)</fullName>
    </submittedName>
</protein>
<dbReference type="GO" id="GO:0005886">
    <property type="term" value="C:plasma membrane"/>
    <property type="evidence" value="ECO:0007669"/>
    <property type="project" value="UniProtKB-SubCell"/>
</dbReference>
<evidence type="ECO:0000256" key="2">
    <source>
        <dbReference type="ARBA" id="ARBA00022475"/>
    </source>
</evidence>
<organism evidence="7 8">
    <name type="scientific">Neoroseomonas alkaliterrae</name>
    <dbReference type="NCBI Taxonomy" id="1452450"/>
    <lineage>
        <taxon>Bacteria</taxon>
        <taxon>Pseudomonadati</taxon>
        <taxon>Pseudomonadota</taxon>
        <taxon>Alphaproteobacteria</taxon>
        <taxon>Acetobacterales</taxon>
        <taxon>Acetobacteraceae</taxon>
        <taxon>Neoroseomonas</taxon>
    </lineage>
</organism>
<feature type="transmembrane region" description="Helical" evidence="6">
    <location>
        <begin position="153"/>
        <end position="170"/>
    </location>
</feature>
<comment type="caution">
    <text evidence="7">The sequence shown here is derived from an EMBL/GenBank/DDBJ whole genome shotgun (WGS) entry which is preliminary data.</text>
</comment>
<dbReference type="SUPFAM" id="SSF103473">
    <property type="entry name" value="MFS general substrate transporter"/>
    <property type="match status" value="1"/>
</dbReference>
<proteinExistence type="predicted"/>